<keyword evidence="4" id="KW-1133">Transmembrane helix</keyword>
<feature type="domain" description="Ig-like" evidence="6">
    <location>
        <begin position="25"/>
        <end position="113"/>
    </location>
</feature>
<dbReference type="GO" id="GO:0005886">
    <property type="term" value="C:plasma membrane"/>
    <property type="evidence" value="ECO:0007669"/>
    <property type="project" value="TreeGrafter"/>
</dbReference>
<keyword evidence="4" id="KW-0472">Membrane</keyword>
<protein>
    <submittedName>
        <fullName evidence="7">Titin</fullName>
    </submittedName>
</protein>
<keyword evidence="3" id="KW-0393">Immunoglobulin domain</keyword>
<dbReference type="GO" id="GO:0007156">
    <property type="term" value="P:homophilic cell adhesion via plasma membrane adhesion molecules"/>
    <property type="evidence" value="ECO:0007669"/>
    <property type="project" value="TreeGrafter"/>
</dbReference>
<dbReference type="GO" id="GO:0043025">
    <property type="term" value="C:neuronal cell body"/>
    <property type="evidence" value="ECO:0007669"/>
    <property type="project" value="TreeGrafter"/>
</dbReference>
<dbReference type="Pfam" id="PF07679">
    <property type="entry name" value="I-set"/>
    <property type="match status" value="2"/>
</dbReference>
<dbReference type="CDD" id="cd00096">
    <property type="entry name" value="Ig"/>
    <property type="match status" value="1"/>
</dbReference>
<evidence type="ECO:0000259" key="6">
    <source>
        <dbReference type="PROSITE" id="PS50835"/>
    </source>
</evidence>
<dbReference type="GO" id="GO:0008046">
    <property type="term" value="F:axon guidance receptor activity"/>
    <property type="evidence" value="ECO:0007669"/>
    <property type="project" value="TreeGrafter"/>
</dbReference>
<dbReference type="GO" id="GO:0050808">
    <property type="term" value="P:synapse organization"/>
    <property type="evidence" value="ECO:0007669"/>
    <property type="project" value="TreeGrafter"/>
</dbReference>
<dbReference type="SMART" id="SM00408">
    <property type="entry name" value="IGc2"/>
    <property type="match status" value="2"/>
</dbReference>
<reference evidence="9" key="1">
    <citation type="journal article" date="2020" name="PLoS Negl. Trop. Dis.">
        <title>High-quality nuclear genome for Sarcoptes scabiei-A critical resource for a neglected parasite.</title>
        <authorList>
            <person name="Korhonen P.K."/>
            <person name="Gasser R.B."/>
            <person name="Ma G."/>
            <person name="Wang T."/>
            <person name="Stroehlein A.J."/>
            <person name="Young N.D."/>
            <person name="Ang C.S."/>
            <person name="Fernando D.D."/>
            <person name="Lu H.C."/>
            <person name="Taylor S."/>
            <person name="Reynolds S.L."/>
            <person name="Mofiz E."/>
            <person name="Najaraj S.H."/>
            <person name="Gowda H."/>
            <person name="Madugundu A."/>
            <person name="Renuse S."/>
            <person name="Holt D."/>
            <person name="Pandey A."/>
            <person name="Papenfuss A.T."/>
            <person name="Fischer K."/>
        </authorList>
    </citation>
    <scope>NUCLEOTIDE SEQUENCE [LARGE SCALE GENOMIC DNA]</scope>
</reference>
<dbReference type="InterPro" id="IPR050958">
    <property type="entry name" value="Cell_Adh-Cytoskel_Orgn"/>
</dbReference>
<evidence type="ECO:0000256" key="2">
    <source>
        <dbReference type="ARBA" id="ARBA00023157"/>
    </source>
</evidence>
<dbReference type="InterPro" id="IPR013098">
    <property type="entry name" value="Ig_I-set"/>
</dbReference>
<dbReference type="InterPro" id="IPR003598">
    <property type="entry name" value="Ig_sub2"/>
</dbReference>
<dbReference type="PROSITE" id="PS50835">
    <property type="entry name" value="IG_LIKE"/>
    <property type="match status" value="2"/>
</dbReference>
<dbReference type="PANTHER" id="PTHR45080:SF8">
    <property type="entry name" value="IG-LIKE DOMAIN-CONTAINING PROTEIN"/>
    <property type="match status" value="1"/>
</dbReference>
<dbReference type="InterPro" id="IPR013783">
    <property type="entry name" value="Ig-like_fold"/>
</dbReference>
<keyword evidence="9" id="KW-1185">Reference proteome</keyword>
<feature type="chain" id="PRO_5038259285" evidence="5">
    <location>
        <begin position="22"/>
        <end position="257"/>
    </location>
</feature>
<dbReference type="PANTHER" id="PTHR45080">
    <property type="entry name" value="CONTACTIN 5"/>
    <property type="match status" value="1"/>
</dbReference>
<dbReference type="SUPFAM" id="SSF48726">
    <property type="entry name" value="Immunoglobulin"/>
    <property type="match status" value="2"/>
</dbReference>
<organism evidence="7">
    <name type="scientific">Sarcoptes scabiei</name>
    <name type="common">Itch mite</name>
    <name type="synonym">Acarus scabiei</name>
    <dbReference type="NCBI Taxonomy" id="52283"/>
    <lineage>
        <taxon>Eukaryota</taxon>
        <taxon>Metazoa</taxon>
        <taxon>Ecdysozoa</taxon>
        <taxon>Arthropoda</taxon>
        <taxon>Chelicerata</taxon>
        <taxon>Arachnida</taxon>
        <taxon>Acari</taxon>
        <taxon>Acariformes</taxon>
        <taxon>Sarcoptiformes</taxon>
        <taxon>Astigmata</taxon>
        <taxon>Psoroptidia</taxon>
        <taxon>Sarcoptoidea</taxon>
        <taxon>Sarcoptidae</taxon>
        <taxon>Sarcoptinae</taxon>
        <taxon>Sarcoptes</taxon>
    </lineage>
</organism>
<evidence type="ECO:0000313" key="8">
    <source>
        <dbReference type="EnsemblMetazoa" id="KAF7493824.1"/>
    </source>
</evidence>
<dbReference type="FunFam" id="2.60.40.10:FF:000107">
    <property type="entry name" value="Myosin, light chain kinase a"/>
    <property type="match status" value="1"/>
</dbReference>
<feature type="domain" description="Ig-like" evidence="6">
    <location>
        <begin position="149"/>
        <end position="242"/>
    </location>
</feature>
<evidence type="ECO:0000313" key="9">
    <source>
        <dbReference type="Proteomes" id="UP000070412"/>
    </source>
</evidence>
<dbReference type="InterPro" id="IPR007110">
    <property type="entry name" value="Ig-like_dom"/>
</dbReference>
<gene>
    <name evidence="7" type="ORF">SSS_7434</name>
</gene>
<dbReference type="SMART" id="SM00409">
    <property type="entry name" value="IG"/>
    <property type="match status" value="2"/>
</dbReference>
<dbReference type="InterPro" id="IPR036179">
    <property type="entry name" value="Ig-like_dom_sf"/>
</dbReference>
<proteinExistence type="predicted"/>
<evidence type="ECO:0000256" key="1">
    <source>
        <dbReference type="ARBA" id="ARBA00022729"/>
    </source>
</evidence>
<evidence type="ECO:0000256" key="3">
    <source>
        <dbReference type="ARBA" id="ARBA00023319"/>
    </source>
</evidence>
<reference evidence="8" key="3">
    <citation type="submission" date="2022-06" db="UniProtKB">
        <authorList>
            <consortium name="EnsemblMetazoa"/>
        </authorList>
    </citation>
    <scope>IDENTIFICATION</scope>
</reference>
<dbReference type="InterPro" id="IPR003599">
    <property type="entry name" value="Ig_sub"/>
</dbReference>
<feature type="transmembrane region" description="Helical" evidence="4">
    <location>
        <begin position="119"/>
        <end position="139"/>
    </location>
</feature>
<feature type="signal peptide" evidence="5">
    <location>
        <begin position="1"/>
        <end position="21"/>
    </location>
</feature>
<dbReference type="AlphaFoldDB" id="A0A834RAA3"/>
<evidence type="ECO:0000313" key="7">
    <source>
        <dbReference type="EMBL" id="KAF7493824.1"/>
    </source>
</evidence>
<name>A0A834RAA3_SARSC</name>
<evidence type="ECO:0000256" key="5">
    <source>
        <dbReference type="SAM" id="SignalP"/>
    </source>
</evidence>
<dbReference type="EMBL" id="WVUK01000055">
    <property type="protein sequence ID" value="KAF7493824.1"/>
    <property type="molecule type" value="Genomic_DNA"/>
</dbReference>
<dbReference type="EnsemblMetazoa" id="SSS_7434s_mrna">
    <property type="protein sequence ID" value="KAF7493824.1"/>
    <property type="gene ID" value="SSS_7434"/>
</dbReference>
<keyword evidence="4" id="KW-0812">Transmembrane</keyword>
<keyword evidence="1 5" id="KW-0732">Signal</keyword>
<accession>A0A834RAA3</accession>
<dbReference type="OrthoDB" id="6435907at2759"/>
<dbReference type="GO" id="GO:0030424">
    <property type="term" value="C:axon"/>
    <property type="evidence" value="ECO:0007669"/>
    <property type="project" value="TreeGrafter"/>
</dbReference>
<sequence length="257" mass="29551">MILLAFILYLLWFIHLPIIEADSSPKLSPLTEKSLKSLNSQSRILCSINYGSKPIEFEWLHGSETISKHRIESTQEDSLLIIERLTLDDAGNYTCIARNRYGSDRQRTEIIVTDLDIKMLSYSISLLIVNTLFCVIILVKSNSFDHSRPRLDRFIEQKTQNQGTTLKLFCSIQEGTKPLHFEWTKNGKSLAFSLPKNYRIETNEDDSLLIIEQLISEDSGNYSCRVWNDFGEDIQYSQLIVKGLIGLSNFKYPMLSI</sequence>
<dbReference type="Proteomes" id="UP000070412">
    <property type="component" value="Unassembled WGS sequence"/>
</dbReference>
<evidence type="ECO:0000256" key="4">
    <source>
        <dbReference type="SAM" id="Phobius"/>
    </source>
</evidence>
<reference evidence="7" key="2">
    <citation type="submission" date="2020-01" db="EMBL/GenBank/DDBJ databases">
        <authorList>
            <person name="Korhonen P.K.K."/>
            <person name="Guangxu M.G."/>
            <person name="Wang T.W."/>
            <person name="Stroehlein A.J.S."/>
            <person name="Young N.D."/>
            <person name="Ang C.-S.A."/>
            <person name="Fernando D.W.F."/>
            <person name="Lu H.L."/>
            <person name="Taylor S.T."/>
            <person name="Ehtesham M.E.M."/>
            <person name="Najaraj S.H.N."/>
            <person name="Harsha G.H.G."/>
            <person name="Madugundu A.M."/>
            <person name="Renuse S.R."/>
            <person name="Holt D.H."/>
            <person name="Pandey A.P."/>
            <person name="Papenfuss A.P."/>
            <person name="Gasser R.B.G."/>
            <person name="Fischer K.F."/>
        </authorList>
    </citation>
    <scope>NUCLEOTIDE SEQUENCE</scope>
    <source>
        <strain evidence="7">SSS_KF_BRIS2020</strain>
    </source>
</reference>
<keyword evidence="2" id="KW-1015">Disulfide bond</keyword>
<dbReference type="Gene3D" id="2.60.40.10">
    <property type="entry name" value="Immunoglobulins"/>
    <property type="match status" value="2"/>
</dbReference>